<dbReference type="AlphaFoldDB" id="A0A2U1JMX2"/>
<dbReference type="SUPFAM" id="SSF49464">
    <property type="entry name" value="Carboxypeptidase regulatory domain-like"/>
    <property type="match status" value="1"/>
</dbReference>
<dbReference type="Pfam" id="PF13715">
    <property type="entry name" value="CarbopepD_reg_2"/>
    <property type="match status" value="1"/>
</dbReference>
<accession>A0A2U1JMX2</accession>
<evidence type="ECO:0000313" key="1">
    <source>
        <dbReference type="EMBL" id="PWA06516.1"/>
    </source>
</evidence>
<evidence type="ECO:0008006" key="3">
    <source>
        <dbReference type="Google" id="ProtNLM"/>
    </source>
</evidence>
<protein>
    <recommendedName>
        <fullName evidence="3">Carboxypeptidase-like regulatory domain-containing protein</fullName>
    </recommendedName>
</protein>
<proteinExistence type="predicted"/>
<dbReference type="RefSeq" id="WP_116723989.1">
    <property type="nucleotide sequence ID" value="NZ_QCZI01000003.1"/>
</dbReference>
<gene>
    <name evidence="1" type="ORF">DB895_03620</name>
</gene>
<dbReference type="OrthoDB" id="1431099at2"/>
<dbReference type="EMBL" id="QCZI01000003">
    <property type="protein sequence ID" value="PWA06516.1"/>
    <property type="molecule type" value="Genomic_DNA"/>
</dbReference>
<sequence length="248" mass="28510">MKNKIGILALLLLSQVCFSQLLTRKLIHGQVVNDSINVENVVVFNANSKTGTVTSSQGFFSINVRENDTLVFSGLQFKSKKYVYSDIKGIDLKIKLEIFTHQLSEVVVSNKNNIKPIQGSQSIVDKKYFDDEKSSSKNRTMMQVGGVENPMDFVRMYKDVFKILKKKYPKKTDFTTQTDFTEIVMKKIGYSFFTNKLKLNDDAIKLFLVYCENESKARMFSKSTTEFELMDFLIVKNMEFKKITAINK</sequence>
<organism evidence="1 2">
    <name type="scientific">Flavobacterium psychrotolerans</name>
    <dbReference type="NCBI Taxonomy" id="2169410"/>
    <lineage>
        <taxon>Bacteria</taxon>
        <taxon>Pseudomonadati</taxon>
        <taxon>Bacteroidota</taxon>
        <taxon>Flavobacteriia</taxon>
        <taxon>Flavobacteriales</taxon>
        <taxon>Flavobacteriaceae</taxon>
        <taxon>Flavobacterium</taxon>
    </lineage>
</organism>
<dbReference type="InterPro" id="IPR008969">
    <property type="entry name" value="CarboxyPept-like_regulatory"/>
</dbReference>
<keyword evidence="2" id="KW-1185">Reference proteome</keyword>
<evidence type="ECO:0000313" key="2">
    <source>
        <dbReference type="Proteomes" id="UP000245449"/>
    </source>
</evidence>
<name>A0A2U1JMX2_9FLAO</name>
<dbReference type="Proteomes" id="UP000245449">
    <property type="component" value="Unassembled WGS sequence"/>
</dbReference>
<comment type="caution">
    <text evidence="1">The sequence shown here is derived from an EMBL/GenBank/DDBJ whole genome shotgun (WGS) entry which is preliminary data.</text>
</comment>
<reference evidence="1 2" key="1">
    <citation type="submission" date="2018-04" db="EMBL/GenBank/DDBJ databases">
        <title>Flavobacterium sp. nov., isolated from glacier ice.</title>
        <authorList>
            <person name="Liu Q."/>
            <person name="Xin Y.-H."/>
        </authorList>
    </citation>
    <scope>NUCLEOTIDE SEQUENCE [LARGE SCALE GENOMIC DNA]</scope>
    <source>
        <strain evidence="1 2">RB1R5</strain>
    </source>
</reference>